<dbReference type="PANTHER" id="PTHR43280:SF32">
    <property type="entry name" value="TRANSCRIPTIONAL REGULATORY PROTEIN"/>
    <property type="match status" value="1"/>
</dbReference>
<dbReference type="SMART" id="SM00342">
    <property type="entry name" value="HTH_ARAC"/>
    <property type="match status" value="1"/>
</dbReference>
<reference evidence="5" key="1">
    <citation type="journal article" date="2021" name="PeerJ">
        <title>Extensive microbial diversity within the chicken gut microbiome revealed by metagenomics and culture.</title>
        <authorList>
            <person name="Gilroy R."/>
            <person name="Ravi A."/>
            <person name="Getino M."/>
            <person name="Pursley I."/>
            <person name="Horton D.L."/>
            <person name="Alikhan N.F."/>
            <person name="Baker D."/>
            <person name="Gharbi K."/>
            <person name="Hall N."/>
            <person name="Watson M."/>
            <person name="Adriaenssens E.M."/>
            <person name="Foster-Nyarko E."/>
            <person name="Jarju S."/>
            <person name="Secka A."/>
            <person name="Antonio M."/>
            <person name="Oren A."/>
            <person name="Chaudhuri R.R."/>
            <person name="La Ragione R."/>
            <person name="Hildebrand F."/>
            <person name="Pallen M.J."/>
        </authorList>
    </citation>
    <scope>NUCLEOTIDE SEQUENCE</scope>
    <source>
        <strain evidence="5">23274</strain>
    </source>
</reference>
<evidence type="ECO:0000259" key="4">
    <source>
        <dbReference type="PROSITE" id="PS01124"/>
    </source>
</evidence>
<dbReference type="PANTHER" id="PTHR43280">
    <property type="entry name" value="ARAC-FAMILY TRANSCRIPTIONAL REGULATOR"/>
    <property type="match status" value="1"/>
</dbReference>
<dbReference type="InterPro" id="IPR020449">
    <property type="entry name" value="Tscrpt_reg_AraC-type_HTH"/>
</dbReference>
<feature type="domain" description="HTH araC/xylS-type" evidence="4">
    <location>
        <begin position="173"/>
        <end position="271"/>
    </location>
</feature>
<dbReference type="PRINTS" id="PR00032">
    <property type="entry name" value="HTHARAC"/>
</dbReference>
<keyword evidence="1" id="KW-0805">Transcription regulation</keyword>
<evidence type="ECO:0000313" key="5">
    <source>
        <dbReference type="EMBL" id="HIX02510.1"/>
    </source>
</evidence>
<keyword evidence="3" id="KW-0804">Transcription</keyword>
<comment type="caution">
    <text evidence="5">The sequence shown here is derived from an EMBL/GenBank/DDBJ whole genome shotgun (WGS) entry which is preliminary data.</text>
</comment>
<protein>
    <submittedName>
        <fullName evidence="5">Helix-turn-helix domain-containing protein</fullName>
    </submittedName>
</protein>
<evidence type="ECO:0000256" key="1">
    <source>
        <dbReference type="ARBA" id="ARBA00023015"/>
    </source>
</evidence>
<evidence type="ECO:0000256" key="2">
    <source>
        <dbReference type="ARBA" id="ARBA00023125"/>
    </source>
</evidence>
<proteinExistence type="predicted"/>
<name>A0A9D1UXX1_9BACT</name>
<dbReference type="GO" id="GO:0043565">
    <property type="term" value="F:sequence-specific DNA binding"/>
    <property type="evidence" value="ECO:0007669"/>
    <property type="project" value="InterPro"/>
</dbReference>
<dbReference type="PROSITE" id="PS01124">
    <property type="entry name" value="HTH_ARAC_FAMILY_2"/>
    <property type="match status" value="1"/>
</dbReference>
<accession>A0A9D1UXX1</accession>
<sequence length="272" mass="31115">MEMPLLTVSDSLESVSAIFPETEAHRNNLNGVVFLLVTGGKGMLELDGRAIPLCKGALVSVLPFHLLQLLQQERLECRILAFAFDFMDSFPFVLRSQISERMEKVPHILLDAGELQLLVERHDLLLAHSLRTSHASYQEIMRALVFVWLAEVSEIYAHKKVESVATHYEQMANQFFRLLHVHVRLHRDVAFYAGQLCVTPKYLSKVIRQVTDHTPSFWIADFTLKDAKALLKSSSLTITQLSEQLNFPNSSFFARYFKRHTGMSPQAYRARL</sequence>
<keyword evidence="2" id="KW-0238">DNA-binding</keyword>
<gene>
    <name evidence="5" type="ORF">H9863_00110</name>
</gene>
<dbReference type="SUPFAM" id="SSF46689">
    <property type="entry name" value="Homeodomain-like"/>
    <property type="match status" value="1"/>
</dbReference>
<evidence type="ECO:0000313" key="6">
    <source>
        <dbReference type="Proteomes" id="UP000824202"/>
    </source>
</evidence>
<dbReference type="Pfam" id="PF12833">
    <property type="entry name" value="HTH_18"/>
    <property type="match status" value="1"/>
</dbReference>
<dbReference type="AlphaFoldDB" id="A0A9D1UXX1"/>
<dbReference type="EMBL" id="DXFT01000001">
    <property type="protein sequence ID" value="HIX02510.1"/>
    <property type="molecule type" value="Genomic_DNA"/>
</dbReference>
<dbReference type="Gene3D" id="1.10.10.60">
    <property type="entry name" value="Homeodomain-like"/>
    <property type="match status" value="1"/>
</dbReference>
<reference evidence="5" key="2">
    <citation type="submission" date="2021-04" db="EMBL/GenBank/DDBJ databases">
        <authorList>
            <person name="Gilroy R."/>
        </authorList>
    </citation>
    <scope>NUCLEOTIDE SEQUENCE</scope>
    <source>
        <strain evidence="5">23274</strain>
    </source>
</reference>
<organism evidence="5 6">
    <name type="scientific">Candidatus Odoribacter faecigallinarum</name>
    <dbReference type="NCBI Taxonomy" id="2838706"/>
    <lineage>
        <taxon>Bacteria</taxon>
        <taxon>Pseudomonadati</taxon>
        <taxon>Bacteroidota</taxon>
        <taxon>Bacteroidia</taxon>
        <taxon>Bacteroidales</taxon>
        <taxon>Odoribacteraceae</taxon>
        <taxon>Odoribacter</taxon>
    </lineage>
</organism>
<dbReference type="Proteomes" id="UP000824202">
    <property type="component" value="Unassembled WGS sequence"/>
</dbReference>
<dbReference type="GO" id="GO:0003700">
    <property type="term" value="F:DNA-binding transcription factor activity"/>
    <property type="evidence" value="ECO:0007669"/>
    <property type="project" value="InterPro"/>
</dbReference>
<dbReference type="InterPro" id="IPR009057">
    <property type="entry name" value="Homeodomain-like_sf"/>
</dbReference>
<evidence type="ECO:0000256" key="3">
    <source>
        <dbReference type="ARBA" id="ARBA00023163"/>
    </source>
</evidence>
<dbReference type="InterPro" id="IPR018060">
    <property type="entry name" value="HTH_AraC"/>
</dbReference>